<evidence type="ECO:0000313" key="2">
    <source>
        <dbReference type="EMBL" id="PZO36225.1"/>
    </source>
</evidence>
<gene>
    <name evidence="2" type="ORF">DCF19_22010</name>
</gene>
<protein>
    <submittedName>
        <fullName evidence="2">Aspartyl protease</fullName>
    </submittedName>
</protein>
<keyword evidence="2" id="KW-0645">Protease</keyword>
<dbReference type="Proteomes" id="UP000249467">
    <property type="component" value="Unassembled WGS sequence"/>
</dbReference>
<dbReference type="CDD" id="cd05483">
    <property type="entry name" value="retropepsin_like_bacteria"/>
    <property type="match status" value="1"/>
</dbReference>
<accession>A0A2W4XNR0</accession>
<sequence length="206" mass="22711">MKLSQIVLNTALSSAVITIGMFTLNLASDRESAIAQDSSECFMVNSQGRRIDLSKLCSSSDSNTIQPRAQPPRASEVRSEPNGTIKIRIKRFINKIPTVDVVFNGERTYEMIFDTGASRTLITSEMAKSLSVVPYNYADFNIADGSNVRFSVGEVRSVELGSFKIQIMPVAIAEKADIGLLGNDFFGHFDVKIGRSEIELSPRNFF</sequence>
<keyword evidence="2" id="KW-0378">Hydrolase</keyword>
<name>A0A2W4XNR0_9CYAN</name>
<evidence type="ECO:0000313" key="3">
    <source>
        <dbReference type="Proteomes" id="UP000249467"/>
    </source>
</evidence>
<dbReference type="Pfam" id="PF13975">
    <property type="entry name" value="gag-asp_proteas"/>
    <property type="match status" value="1"/>
</dbReference>
<dbReference type="AlphaFoldDB" id="A0A2W4XNR0"/>
<dbReference type="SUPFAM" id="SSF50630">
    <property type="entry name" value="Acid proteases"/>
    <property type="match status" value="1"/>
</dbReference>
<dbReference type="InterPro" id="IPR034122">
    <property type="entry name" value="Retropepsin-like_bacterial"/>
</dbReference>
<dbReference type="GO" id="GO:0004190">
    <property type="term" value="F:aspartic-type endopeptidase activity"/>
    <property type="evidence" value="ECO:0007669"/>
    <property type="project" value="InterPro"/>
</dbReference>
<dbReference type="GO" id="GO:0006508">
    <property type="term" value="P:proteolysis"/>
    <property type="evidence" value="ECO:0007669"/>
    <property type="project" value="UniProtKB-KW"/>
</dbReference>
<reference evidence="2 3" key="1">
    <citation type="submission" date="2018-04" db="EMBL/GenBank/DDBJ databases">
        <authorList>
            <person name="Go L.Y."/>
            <person name="Mitchell J.A."/>
        </authorList>
    </citation>
    <scope>NUCLEOTIDE SEQUENCE [LARGE SCALE GENOMIC DNA]</scope>
    <source>
        <strain evidence="2">ULC066bin1</strain>
    </source>
</reference>
<feature type="region of interest" description="Disordered" evidence="1">
    <location>
        <begin position="58"/>
        <end position="80"/>
    </location>
</feature>
<dbReference type="InterPro" id="IPR021109">
    <property type="entry name" value="Peptidase_aspartic_dom_sf"/>
</dbReference>
<organism evidence="2 3">
    <name type="scientific">Pseudanabaena frigida</name>
    <dbReference type="NCBI Taxonomy" id="945775"/>
    <lineage>
        <taxon>Bacteria</taxon>
        <taxon>Bacillati</taxon>
        <taxon>Cyanobacteriota</taxon>
        <taxon>Cyanophyceae</taxon>
        <taxon>Pseudanabaenales</taxon>
        <taxon>Pseudanabaenaceae</taxon>
        <taxon>Pseudanabaena</taxon>
    </lineage>
</organism>
<dbReference type="EMBL" id="QBML01000043">
    <property type="protein sequence ID" value="PZO36225.1"/>
    <property type="molecule type" value="Genomic_DNA"/>
</dbReference>
<proteinExistence type="predicted"/>
<dbReference type="InterPro" id="IPR001969">
    <property type="entry name" value="Aspartic_peptidase_AS"/>
</dbReference>
<dbReference type="PROSITE" id="PS00141">
    <property type="entry name" value="ASP_PROTEASE"/>
    <property type="match status" value="1"/>
</dbReference>
<comment type="caution">
    <text evidence="2">The sequence shown here is derived from an EMBL/GenBank/DDBJ whole genome shotgun (WGS) entry which is preliminary data.</text>
</comment>
<feature type="compositionally biased region" description="Polar residues" evidence="1">
    <location>
        <begin position="58"/>
        <end position="67"/>
    </location>
</feature>
<reference evidence="2 3" key="2">
    <citation type="submission" date="2018-06" db="EMBL/GenBank/DDBJ databases">
        <title>Metagenomic assembly of (sub)arctic Cyanobacteria and their associated microbiome from non-axenic cultures.</title>
        <authorList>
            <person name="Baurain D."/>
        </authorList>
    </citation>
    <scope>NUCLEOTIDE SEQUENCE [LARGE SCALE GENOMIC DNA]</scope>
    <source>
        <strain evidence="2">ULC066bin1</strain>
    </source>
</reference>
<evidence type="ECO:0000256" key="1">
    <source>
        <dbReference type="SAM" id="MobiDB-lite"/>
    </source>
</evidence>
<dbReference type="Gene3D" id="2.40.70.10">
    <property type="entry name" value="Acid Proteases"/>
    <property type="match status" value="1"/>
</dbReference>